<reference evidence="1 2" key="1">
    <citation type="journal article" date="2019" name="Int. J. Syst. Evol. Microbiol.">
        <title>The Global Catalogue of Microorganisms (GCM) 10K type strain sequencing project: providing services to taxonomists for standard genome sequencing and annotation.</title>
        <authorList>
            <consortium name="The Broad Institute Genomics Platform"/>
            <consortium name="The Broad Institute Genome Sequencing Center for Infectious Disease"/>
            <person name="Wu L."/>
            <person name="Ma J."/>
        </authorList>
    </citation>
    <scope>NUCLEOTIDE SEQUENCE [LARGE SCALE GENOMIC DNA]</scope>
    <source>
        <strain evidence="1 2">JCM 3146</strain>
    </source>
</reference>
<evidence type="ECO:0000313" key="2">
    <source>
        <dbReference type="Proteomes" id="UP001501822"/>
    </source>
</evidence>
<name>A0ABN0W3J1_9ACTN</name>
<proteinExistence type="predicted"/>
<organism evidence="1 2">
    <name type="scientific">Actinoallomurus spadix</name>
    <dbReference type="NCBI Taxonomy" id="79912"/>
    <lineage>
        <taxon>Bacteria</taxon>
        <taxon>Bacillati</taxon>
        <taxon>Actinomycetota</taxon>
        <taxon>Actinomycetes</taxon>
        <taxon>Streptosporangiales</taxon>
        <taxon>Thermomonosporaceae</taxon>
        <taxon>Actinoallomurus</taxon>
    </lineage>
</organism>
<gene>
    <name evidence="1" type="ORF">GCM10010151_11880</name>
</gene>
<keyword evidence="2" id="KW-1185">Reference proteome</keyword>
<dbReference type="Proteomes" id="UP001501822">
    <property type="component" value="Unassembled WGS sequence"/>
</dbReference>
<evidence type="ECO:0000313" key="1">
    <source>
        <dbReference type="EMBL" id="GAA0323667.1"/>
    </source>
</evidence>
<accession>A0ABN0W3J1</accession>
<dbReference type="EMBL" id="BAAABM010000007">
    <property type="protein sequence ID" value="GAA0323667.1"/>
    <property type="molecule type" value="Genomic_DNA"/>
</dbReference>
<dbReference type="InterPro" id="IPR049249">
    <property type="entry name" value="DUF6882"/>
</dbReference>
<sequence>MPGMSGFSPAFERLGAAYAAVAAQQQEVLANVLPASGDWTTDLAAGTYTRGDVTLHVALIGSFAENDRSWLWGWANPQFGPGHPAVLDPRPMGSRLGVPEMTTSELDLAWYDGPARNGGELVALVTNGLLGLSGTIPGPYDGGVAYFAVRDPAVPGAVWDPVTAPRLITGGLSLFPADHRLTVMRFFSRHRLPYRQTETSIVAKLPDGGSCAARFDDRDRLTDLSMTVSGR</sequence>
<evidence type="ECO:0008006" key="3">
    <source>
        <dbReference type="Google" id="ProtNLM"/>
    </source>
</evidence>
<comment type="caution">
    <text evidence="1">The sequence shown here is derived from an EMBL/GenBank/DDBJ whole genome shotgun (WGS) entry which is preliminary data.</text>
</comment>
<protein>
    <recommendedName>
        <fullName evidence="3">Mycothiol-dependent maleylpyruvate isomerase metal-binding domain-containing protein</fullName>
    </recommendedName>
</protein>
<dbReference type="Pfam" id="PF21813">
    <property type="entry name" value="DUF6882"/>
    <property type="match status" value="1"/>
</dbReference>